<organism evidence="2 3">
    <name type="scientific">Lasius platythorax</name>
    <dbReference type="NCBI Taxonomy" id="488582"/>
    <lineage>
        <taxon>Eukaryota</taxon>
        <taxon>Metazoa</taxon>
        <taxon>Ecdysozoa</taxon>
        <taxon>Arthropoda</taxon>
        <taxon>Hexapoda</taxon>
        <taxon>Insecta</taxon>
        <taxon>Pterygota</taxon>
        <taxon>Neoptera</taxon>
        <taxon>Endopterygota</taxon>
        <taxon>Hymenoptera</taxon>
        <taxon>Apocrita</taxon>
        <taxon>Aculeata</taxon>
        <taxon>Formicoidea</taxon>
        <taxon>Formicidae</taxon>
        <taxon>Formicinae</taxon>
        <taxon>Lasius</taxon>
        <taxon>Lasius</taxon>
    </lineage>
</organism>
<feature type="signal peptide" evidence="1">
    <location>
        <begin position="1"/>
        <end position="19"/>
    </location>
</feature>
<dbReference type="Pfam" id="PF16984">
    <property type="entry name" value="Grp7_allergen"/>
    <property type="match status" value="1"/>
</dbReference>
<keyword evidence="3" id="KW-1185">Reference proteome</keyword>
<dbReference type="Gene3D" id="3.15.10.50">
    <property type="match status" value="1"/>
</dbReference>
<dbReference type="InterPro" id="IPR038602">
    <property type="entry name" value="Mite_allergen_7_sf"/>
</dbReference>
<dbReference type="EMBL" id="OZ034826">
    <property type="protein sequence ID" value="CAL1682084.1"/>
    <property type="molecule type" value="Genomic_DNA"/>
</dbReference>
<sequence>MAGRMQLVFLLAIIALVHNELVVKQSFPISAYEDKVVILDDKIDALLPSIREFILENGLDPTQVIDFSESILPKLPGVFKGKLNLKNGWLQNLSTINRTEHVIGIYNNKSLTLDMNLGFDVLDCSYEYDLKYLFYKRQGDVFARFYNLDVNTVLRIDLANYYIHLDSIKFSDVRKYDIKFEGHLLDPVLNILSKVVTVIFRKHVLAGVEDRSLKIFGEKIDEWNNKFPRPNSTFPIKKWIDELNDMFNEKIAFSF</sequence>
<reference evidence="2" key="1">
    <citation type="submission" date="2024-04" db="EMBL/GenBank/DDBJ databases">
        <authorList>
            <consortium name="Molecular Ecology Group"/>
        </authorList>
    </citation>
    <scope>NUCLEOTIDE SEQUENCE</scope>
</reference>
<proteinExistence type="predicted"/>
<keyword evidence="1" id="KW-0732">Signal</keyword>
<dbReference type="InterPro" id="IPR020234">
    <property type="entry name" value="Mite_allergen_group-7"/>
</dbReference>
<gene>
    <name evidence="2" type="ORF">LPLAT_LOCUS7969</name>
</gene>
<evidence type="ECO:0000313" key="3">
    <source>
        <dbReference type="Proteomes" id="UP001497644"/>
    </source>
</evidence>
<feature type="chain" id="PRO_5043976938" evidence="1">
    <location>
        <begin position="20"/>
        <end position="255"/>
    </location>
</feature>
<evidence type="ECO:0000313" key="2">
    <source>
        <dbReference type="EMBL" id="CAL1682084.1"/>
    </source>
</evidence>
<accession>A0AAV2NQ91</accession>
<dbReference type="Proteomes" id="UP001497644">
    <property type="component" value="Chromosome 3"/>
</dbReference>
<dbReference type="AlphaFoldDB" id="A0AAV2NQ91"/>
<protein>
    <submittedName>
        <fullName evidence="2">Uncharacterized protein</fullName>
    </submittedName>
</protein>
<name>A0AAV2NQ91_9HYME</name>
<evidence type="ECO:0000256" key="1">
    <source>
        <dbReference type="SAM" id="SignalP"/>
    </source>
</evidence>